<reference evidence="5 6" key="1">
    <citation type="submission" date="2018-05" db="EMBL/GenBank/DDBJ databases">
        <title>Draft genome of Methanospirillum stamsii Pt1.</title>
        <authorList>
            <person name="Dueholm M.S."/>
            <person name="Nielsen P.H."/>
            <person name="Bakmann L.F."/>
            <person name="Otzen D.E."/>
        </authorList>
    </citation>
    <scope>NUCLEOTIDE SEQUENCE [LARGE SCALE GENOMIC DNA]</scope>
    <source>
        <strain evidence="5 6">Pt1</strain>
    </source>
</reference>
<gene>
    <name evidence="5" type="primary">xseB</name>
    <name evidence="5" type="ORF">DLD82_01000</name>
</gene>
<dbReference type="GO" id="GO:0005829">
    <property type="term" value="C:cytosol"/>
    <property type="evidence" value="ECO:0007669"/>
    <property type="project" value="TreeGrafter"/>
</dbReference>
<evidence type="ECO:0000256" key="4">
    <source>
        <dbReference type="SAM" id="Coils"/>
    </source>
</evidence>
<dbReference type="GO" id="GO:0008855">
    <property type="term" value="F:exodeoxyribonuclease VII activity"/>
    <property type="evidence" value="ECO:0007669"/>
    <property type="project" value="InterPro"/>
</dbReference>
<keyword evidence="4" id="KW-0175">Coiled coil</keyword>
<keyword evidence="3" id="KW-0378">Hydrolase</keyword>
<dbReference type="PIRSF" id="PIRSF006488">
    <property type="entry name" value="Exonuc_VII_S"/>
    <property type="match status" value="1"/>
</dbReference>
<dbReference type="InterPro" id="IPR003761">
    <property type="entry name" value="Exonuc_VII_S"/>
</dbReference>
<keyword evidence="1" id="KW-0963">Cytoplasm</keyword>
<name>A0A2V2N7Z5_9EURY</name>
<dbReference type="OrthoDB" id="105639at2157"/>
<dbReference type="NCBIfam" id="TIGR01280">
    <property type="entry name" value="xseB"/>
    <property type="match status" value="1"/>
</dbReference>
<keyword evidence="6" id="KW-1185">Reference proteome</keyword>
<proteinExistence type="inferred from homology"/>
<dbReference type="SUPFAM" id="SSF116842">
    <property type="entry name" value="XseB-like"/>
    <property type="match status" value="1"/>
</dbReference>
<evidence type="ECO:0000256" key="2">
    <source>
        <dbReference type="ARBA" id="ARBA00022722"/>
    </source>
</evidence>
<accession>A0A2V2N7Z5</accession>
<evidence type="ECO:0000313" key="5">
    <source>
        <dbReference type="EMBL" id="PWR76104.1"/>
    </source>
</evidence>
<dbReference type="Gene3D" id="1.10.287.1040">
    <property type="entry name" value="Exonuclease VII, small subunit"/>
    <property type="match status" value="1"/>
</dbReference>
<dbReference type="RefSeq" id="WP_109939240.1">
    <property type="nucleotide sequence ID" value="NZ_CP176366.1"/>
</dbReference>
<evidence type="ECO:0000256" key="1">
    <source>
        <dbReference type="ARBA" id="ARBA00022490"/>
    </source>
</evidence>
<dbReference type="AlphaFoldDB" id="A0A2V2N7Z5"/>
<evidence type="ECO:0000313" key="6">
    <source>
        <dbReference type="Proteomes" id="UP000245934"/>
    </source>
</evidence>
<dbReference type="EMBL" id="QGMZ01000004">
    <property type="protein sequence ID" value="PWR76104.1"/>
    <property type="molecule type" value="Genomic_DNA"/>
</dbReference>
<keyword evidence="2" id="KW-0540">Nuclease</keyword>
<dbReference type="GeneID" id="97609191"/>
<comment type="caution">
    <text evidence="5">The sequence shown here is derived from an EMBL/GenBank/DDBJ whole genome shotgun (WGS) entry which is preliminary data.</text>
</comment>
<organism evidence="5 6">
    <name type="scientific">Methanospirillum stamsii</name>
    <dbReference type="NCBI Taxonomy" id="1277351"/>
    <lineage>
        <taxon>Archaea</taxon>
        <taxon>Methanobacteriati</taxon>
        <taxon>Methanobacteriota</taxon>
        <taxon>Stenosarchaea group</taxon>
        <taxon>Methanomicrobia</taxon>
        <taxon>Methanomicrobiales</taxon>
        <taxon>Methanospirillaceae</taxon>
        <taxon>Methanospirillum</taxon>
    </lineage>
</organism>
<dbReference type="PANTHER" id="PTHR34137:SF1">
    <property type="entry name" value="EXODEOXYRIBONUCLEASE 7 SMALL SUBUNIT"/>
    <property type="match status" value="1"/>
</dbReference>
<dbReference type="HAMAP" id="MF_00337">
    <property type="entry name" value="Exonuc_7_S"/>
    <property type="match status" value="1"/>
</dbReference>
<sequence>MTKKYEEMITDLKEIVRKIEDNETSLEEMIVLYEQGTTLVHQCEEKLAEVEVKITELGRES</sequence>
<protein>
    <submittedName>
        <fullName evidence="5">Exodeoxyribonuclease VII small subunit</fullName>
    </submittedName>
</protein>
<dbReference type="Pfam" id="PF02609">
    <property type="entry name" value="Exonuc_VII_S"/>
    <property type="match status" value="1"/>
</dbReference>
<evidence type="ECO:0000256" key="3">
    <source>
        <dbReference type="ARBA" id="ARBA00022801"/>
    </source>
</evidence>
<dbReference type="Proteomes" id="UP000245934">
    <property type="component" value="Unassembled WGS sequence"/>
</dbReference>
<dbReference type="GO" id="GO:0009318">
    <property type="term" value="C:exodeoxyribonuclease VII complex"/>
    <property type="evidence" value="ECO:0007669"/>
    <property type="project" value="InterPro"/>
</dbReference>
<dbReference type="PANTHER" id="PTHR34137">
    <property type="entry name" value="EXODEOXYRIBONUCLEASE 7 SMALL SUBUNIT"/>
    <property type="match status" value="1"/>
</dbReference>
<dbReference type="GO" id="GO:0006308">
    <property type="term" value="P:DNA catabolic process"/>
    <property type="evidence" value="ECO:0007669"/>
    <property type="project" value="InterPro"/>
</dbReference>
<dbReference type="InterPro" id="IPR037004">
    <property type="entry name" value="Exonuc_VII_ssu_sf"/>
</dbReference>
<feature type="coiled-coil region" evidence="4">
    <location>
        <begin position="2"/>
        <end position="60"/>
    </location>
</feature>